<dbReference type="GO" id="GO:0014069">
    <property type="term" value="C:postsynaptic density"/>
    <property type="evidence" value="ECO:0007669"/>
    <property type="project" value="TreeGrafter"/>
</dbReference>
<evidence type="ECO:0000256" key="1">
    <source>
        <dbReference type="ARBA" id="ARBA00022553"/>
    </source>
</evidence>
<proteinExistence type="predicted"/>
<sequence>MNFGFIADLNAAIPETELLDNSIQKSRAPLPLKSRRNRPSRSRLTDSLSSTEGDEGPDNR</sequence>
<dbReference type="InterPro" id="IPR043446">
    <property type="entry name" value="Neurabin-like"/>
</dbReference>
<comment type="caution">
    <text evidence="4">The sequence shown here is derived from an EMBL/GenBank/DDBJ whole genome shotgun (WGS) entry which is preliminary data.</text>
</comment>
<reference evidence="4" key="1">
    <citation type="submission" date="2018-07" db="EMBL/GenBank/DDBJ databases">
        <title>Comparative genomics of catfishes provides insights into carnivory and benthic adaptation.</title>
        <authorList>
            <person name="Zhang Y."/>
            <person name="Wang D."/>
            <person name="Peng Z."/>
            <person name="Zheng S."/>
            <person name="Shao F."/>
            <person name="Tao W."/>
        </authorList>
    </citation>
    <scope>NUCLEOTIDE SEQUENCE</scope>
    <source>
        <strain evidence="4">Chongqing</strain>
    </source>
</reference>
<dbReference type="GO" id="GO:0030425">
    <property type="term" value="C:dendrite"/>
    <property type="evidence" value="ECO:0007669"/>
    <property type="project" value="TreeGrafter"/>
</dbReference>
<keyword evidence="1" id="KW-0597">Phosphoprotein</keyword>
<dbReference type="GO" id="GO:0005737">
    <property type="term" value="C:cytoplasm"/>
    <property type="evidence" value="ECO:0007669"/>
    <property type="project" value="TreeGrafter"/>
</dbReference>
<name>A0AAD5FGM6_SILAS</name>
<protein>
    <submittedName>
        <fullName evidence="4">Sterile alpha motif domain-containing protein 14</fullName>
    </submittedName>
</protein>
<dbReference type="GO" id="GO:0007015">
    <property type="term" value="P:actin filament organization"/>
    <property type="evidence" value="ECO:0007669"/>
    <property type="project" value="TreeGrafter"/>
</dbReference>
<dbReference type="GO" id="GO:0019722">
    <property type="term" value="P:calcium-mediated signaling"/>
    <property type="evidence" value="ECO:0007669"/>
    <property type="project" value="TreeGrafter"/>
</dbReference>
<dbReference type="GO" id="GO:0015629">
    <property type="term" value="C:actin cytoskeleton"/>
    <property type="evidence" value="ECO:0007669"/>
    <property type="project" value="TreeGrafter"/>
</dbReference>
<accession>A0AAD5FGM6</accession>
<dbReference type="EMBL" id="MU558150">
    <property type="protein sequence ID" value="KAI5614727.1"/>
    <property type="molecule type" value="Genomic_DNA"/>
</dbReference>
<dbReference type="GO" id="GO:0051015">
    <property type="term" value="F:actin filament binding"/>
    <property type="evidence" value="ECO:0007669"/>
    <property type="project" value="TreeGrafter"/>
</dbReference>
<dbReference type="Proteomes" id="UP001205998">
    <property type="component" value="Unassembled WGS sequence"/>
</dbReference>
<evidence type="ECO:0000313" key="5">
    <source>
        <dbReference type="Proteomes" id="UP001205998"/>
    </source>
</evidence>
<evidence type="ECO:0000313" key="4">
    <source>
        <dbReference type="EMBL" id="KAI5614727.1"/>
    </source>
</evidence>
<dbReference type="PANTHER" id="PTHR16154:SF24">
    <property type="entry name" value="NEURABIN-2"/>
    <property type="match status" value="1"/>
</dbReference>
<keyword evidence="2" id="KW-0175">Coiled coil</keyword>
<evidence type="ECO:0000256" key="3">
    <source>
        <dbReference type="SAM" id="MobiDB-lite"/>
    </source>
</evidence>
<dbReference type="AlphaFoldDB" id="A0AAD5FGM6"/>
<feature type="region of interest" description="Disordered" evidence="3">
    <location>
        <begin position="29"/>
        <end position="60"/>
    </location>
</feature>
<dbReference type="PANTHER" id="PTHR16154">
    <property type="entry name" value="NEURABIN"/>
    <property type="match status" value="1"/>
</dbReference>
<gene>
    <name evidence="4" type="ORF">C0J50_11126</name>
</gene>
<feature type="non-terminal residue" evidence="4">
    <location>
        <position position="60"/>
    </location>
</feature>
<dbReference type="GO" id="GO:0031175">
    <property type="term" value="P:neuron projection development"/>
    <property type="evidence" value="ECO:0007669"/>
    <property type="project" value="TreeGrafter"/>
</dbReference>
<keyword evidence="5" id="KW-1185">Reference proteome</keyword>
<organism evidence="4 5">
    <name type="scientific">Silurus asotus</name>
    <name type="common">Amur catfish</name>
    <name type="synonym">Parasilurus asotus</name>
    <dbReference type="NCBI Taxonomy" id="30991"/>
    <lineage>
        <taxon>Eukaryota</taxon>
        <taxon>Metazoa</taxon>
        <taxon>Chordata</taxon>
        <taxon>Craniata</taxon>
        <taxon>Vertebrata</taxon>
        <taxon>Euteleostomi</taxon>
        <taxon>Actinopterygii</taxon>
        <taxon>Neopterygii</taxon>
        <taxon>Teleostei</taxon>
        <taxon>Ostariophysi</taxon>
        <taxon>Siluriformes</taxon>
        <taxon>Siluridae</taxon>
        <taxon>Silurus</taxon>
    </lineage>
</organism>
<evidence type="ECO:0000256" key="2">
    <source>
        <dbReference type="ARBA" id="ARBA00023054"/>
    </source>
</evidence>